<feature type="coiled-coil region" evidence="7">
    <location>
        <begin position="42"/>
        <end position="69"/>
    </location>
</feature>
<keyword evidence="4" id="KW-0238">DNA-binding</keyword>
<proteinExistence type="inferred from homology"/>
<evidence type="ECO:0000313" key="9">
    <source>
        <dbReference type="EMBL" id="KAK8502197.1"/>
    </source>
</evidence>
<keyword evidence="5" id="KW-0804">Transcription</keyword>
<accession>A0ABR2B5L8</accession>
<dbReference type="Proteomes" id="UP001472677">
    <property type="component" value="Unassembled WGS sequence"/>
</dbReference>
<keyword evidence="3" id="KW-0805">Transcription regulation</keyword>
<dbReference type="CDD" id="cd14702">
    <property type="entry name" value="bZIP_plant_GBF1"/>
    <property type="match status" value="1"/>
</dbReference>
<keyword evidence="7" id="KW-0175">Coiled coil</keyword>
<protein>
    <recommendedName>
        <fullName evidence="8">BZIP domain-containing protein</fullName>
    </recommendedName>
</protein>
<dbReference type="InterPro" id="IPR046347">
    <property type="entry name" value="bZIP_sf"/>
</dbReference>
<evidence type="ECO:0000256" key="3">
    <source>
        <dbReference type="ARBA" id="ARBA00023015"/>
    </source>
</evidence>
<reference evidence="9 10" key="1">
    <citation type="journal article" date="2024" name="G3 (Bethesda)">
        <title>Genome assembly of Hibiscus sabdariffa L. provides insights into metabolisms of medicinal natural products.</title>
        <authorList>
            <person name="Kim T."/>
        </authorList>
    </citation>
    <scope>NUCLEOTIDE SEQUENCE [LARGE SCALE GENOMIC DNA]</scope>
    <source>
        <strain evidence="9">TK-2024</strain>
        <tissue evidence="9">Old leaves</tissue>
    </source>
</reference>
<name>A0ABR2B5L8_9ROSI</name>
<organism evidence="9 10">
    <name type="scientific">Hibiscus sabdariffa</name>
    <name type="common">roselle</name>
    <dbReference type="NCBI Taxonomy" id="183260"/>
    <lineage>
        <taxon>Eukaryota</taxon>
        <taxon>Viridiplantae</taxon>
        <taxon>Streptophyta</taxon>
        <taxon>Embryophyta</taxon>
        <taxon>Tracheophyta</taxon>
        <taxon>Spermatophyta</taxon>
        <taxon>Magnoliopsida</taxon>
        <taxon>eudicotyledons</taxon>
        <taxon>Gunneridae</taxon>
        <taxon>Pentapetalae</taxon>
        <taxon>rosids</taxon>
        <taxon>malvids</taxon>
        <taxon>Malvales</taxon>
        <taxon>Malvaceae</taxon>
        <taxon>Malvoideae</taxon>
        <taxon>Hibiscus</taxon>
    </lineage>
</organism>
<dbReference type="InterPro" id="IPR004827">
    <property type="entry name" value="bZIP"/>
</dbReference>
<evidence type="ECO:0000256" key="1">
    <source>
        <dbReference type="ARBA" id="ARBA00004123"/>
    </source>
</evidence>
<comment type="caution">
    <text evidence="9">The sequence shown here is derived from an EMBL/GenBank/DDBJ whole genome shotgun (WGS) entry which is preliminary data.</text>
</comment>
<evidence type="ECO:0000256" key="2">
    <source>
        <dbReference type="ARBA" id="ARBA00007163"/>
    </source>
</evidence>
<evidence type="ECO:0000256" key="5">
    <source>
        <dbReference type="ARBA" id="ARBA00023163"/>
    </source>
</evidence>
<dbReference type="SMART" id="SM00338">
    <property type="entry name" value="BRLZ"/>
    <property type="match status" value="1"/>
</dbReference>
<comment type="subcellular location">
    <subcellularLocation>
        <location evidence="1">Nucleus</location>
    </subcellularLocation>
</comment>
<comment type="similarity">
    <text evidence="2">Belongs to the bZIP family.</text>
</comment>
<dbReference type="PANTHER" id="PTHR45967">
    <property type="entry name" value="G-BOX-BINDING FACTOR 3-RELATED"/>
    <property type="match status" value="1"/>
</dbReference>
<evidence type="ECO:0000256" key="7">
    <source>
        <dbReference type="SAM" id="Coils"/>
    </source>
</evidence>
<evidence type="ECO:0000259" key="8">
    <source>
        <dbReference type="SMART" id="SM00338"/>
    </source>
</evidence>
<evidence type="ECO:0000313" key="10">
    <source>
        <dbReference type="Proteomes" id="UP001472677"/>
    </source>
</evidence>
<dbReference type="SUPFAM" id="SSF57959">
    <property type="entry name" value="Leucine zipper domain"/>
    <property type="match status" value="1"/>
</dbReference>
<gene>
    <name evidence="9" type="ORF">V6N12_042695</name>
</gene>
<evidence type="ECO:0000256" key="4">
    <source>
        <dbReference type="ARBA" id="ARBA00023125"/>
    </source>
</evidence>
<sequence>MQSVGNSFFPVAWYFHVQTKKEAIVSNRESGQRSRLRQQAECDERAQHVEALKEENANLEHKLVGSRASMSSFTKSMDS</sequence>
<dbReference type="InterPro" id="IPR044827">
    <property type="entry name" value="GBF-like"/>
</dbReference>
<dbReference type="EMBL" id="JBBPBM010000175">
    <property type="protein sequence ID" value="KAK8502197.1"/>
    <property type="molecule type" value="Genomic_DNA"/>
</dbReference>
<keyword evidence="6" id="KW-0539">Nucleus</keyword>
<feature type="domain" description="BZIP" evidence="8">
    <location>
        <begin position="17"/>
        <end position="79"/>
    </location>
</feature>
<keyword evidence="10" id="KW-1185">Reference proteome</keyword>
<evidence type="ECO:0000256" key="6">
    <source>
        <dbReference type="ARBA" id="ARBA00023242"/>
    </source>
</evidence>
<dbReference type="PANTHER" id="PTHR45967:SF2">
    <property type="entry name" value="BZIP TRANSCRIPTION FACTOR 68"/>
    <property type="match status" value="1"/>
</dbReference>
<dbReference type="Pfam" id="PF00170">
    <property type="entry name" value="bZIP_1"/>
    <property type="match status" value="1"/>
</dbReference>
<dbReference type="InterPro" id="IPR045314">
    <property type="entry name" value="bZIP_plant_GBF1"/>
</dbReference>